<evidence type="ECO:0000256" key="1">
    <source>
        <dbReference type="SAM" id="MobiDB-lite"/>
    </source>
</evidence>
<dbReference type="AlphaFoldDB" id="A0A370B1H0"/>
<name>A0A370B1H0_9ACTN</name>
<protein>
    <submittedName>
        <fullName evidence="2">Proteinase inhibitor I78</fullName>
    </submittedName>
</protein>
<dbReference type="RefSeq" id="WP_114625850.1">
    <property type="nucleotide sequence ID" value="NZ_QQNA01000200.1"/>
</dbReference>
<sequence length="71" mass="7847">MAPIPTPPRQPDDAPDSYVGLDGATAERQARERGWGHVRSLPPGSIITMEFVASRINFEVEDGRVIRCWLG</sequence>
<dbReference type="Proteomes" id="UP000253741">
    <property type="component" value="Unassembled WGS sequence"/>
</dbReference>
<evidence type="ECO:0000313" key="3">
    <source>
        <dbReference type="Proteomes" id="UP000253741"/>
    </source>
</evidence>
<organism evidence="2 3">
    <name type="scientific">Streptomyces corynorhini</name>
    <dbReference type="NCBI Taxonomy" id="2282652"/>
    <lineage>
        <taxon>Bacteria</taxon>
        <taxon>Bacillati</taxon>
        <taxon>Actinomycetota</taxon>
        <taxon>Actinomycetes</taxon>
        <taxon>Kitasatosporales</taxon>
        <taxon>Streptomycetaceae</taxon>
        <taxon>Streptomyces</taxon>
    </lineage>
</organism>
<dbReference type="Pfam" id="PF11720">
    <property type="entry name" value="Inhibitor_I78"/>
    <property type="match status" value="1"/>
</dbReference>
<comment type="caution">
    <text evidence="2">The sequence shown here is derived from an EMBL/GenBank/DDBJ whole genome shotgun (WGS) entry which is preliminary data.</text>
</comment>
<dbReference type="Gene3D" id="3.30.10.10">
    <property type="entry name" value="Trypsin Inhibitor V, subunit A"/>
    <property type="match status" value="1"/>
</dbReference>
<dbReference type="OrthoDB" id="3482539at2"/>
<keyword evidence="3" id="KW-1185">Reference proteome</keyword>
<proteinExistence type="predicted"/>
<feature type="region of interest" description="Disordered" evidence="1">
    <location>
        <begin position="1"/>
        <end position="20"/>
    </location>
</feature>
<accession>A0A370B1H0</accession>
<dbReference type="InterPro" id="IPR021719">
    <property type="entry name" value="Prot_inh_I78"/>
</dbReference>
<dbReference type="EMBL" id="QQNA01000200">
    <property type="protein sequence ID" value="RDG35737.1"/>
    <property type="molecule type" value="Genomic_DNA"/>
</dbReference>
<reference evidence="2 3" key="1">
    <citation type="submission" date="2018-07" db="EMBL/GenBank/DDBJ databases">
        <title>Streptomyces species from bats.</title>
        <authorList>
            <person name="Dunlap C."/>
        </authorList>
    </citation>
    <scope>NUCLEOTIDE SEQUENCE [LARGE SCALE GENOMIC DNA]</scope>
    <source>
        <strain evidence="2 3">AC230</strain>
    </source>
</reference>
<gene>
    <name evidence="2" type="ORF">DVH02_23675</name>
</gene>
<evidence type="ECO:0000313" key="2">
    <source>
        <dbReference type="EMBL" id="RDG35737.1"/>
    </source>
</evidence>